<protein>
    <submittedName>
        <fullName evidence="1">Uncharacterized protein</fullName>
    </submittedName>
</protein>
<dbReference type="EMBL" id="JANBPG010001656">
    <property type="protein sequence ID" value="KAJ1888878.1"/>
    <property type="molecule type" value="Genomic_DNA"/>
</dbReference>
<keyword evidence="2" id="KW-1185">Reference proteome</keyword>
<accession>A0ACC1ICH2</accession>
<proteinExistence type="predicted"/>
<name>A0ACC1ICH2_9FUNG</name>
<sequence length="324" mass="36662">MVPAIRNISIPWPNFVFQQTDREFGGLMSNITRELYHGLKIVLFLESGSTNLPTVINPLGFSSITHLTYKHNTGHTWAVEFVQRNATSLKAVVLFTSFDKRAALALLHENQGNAVVYSALQIFDVDMLGNRDRSGIQIPPNPEQSRSLVVHFPRIRSVFTHGIYPFKDDVLFRGHNGSSTLEKINIYTNVEFVKMAEEQRFFVLNRFPRLHYVVLSYNNPYNRVRDQEKVALNRCIRQIIEATNTSTTIRVFKSAGDLSANVLIHGISSLVMLASVQTIDIACCHLEFADIVTILRHAPFIRSLHCAAAICVPEIKGMHRDELT</sequence>
<reference evidence="1" key="1">
    <citation type="submission" date="2022-07" db="EMBL/GenBank/DDBJ databases">
        <title>Phylogenomic reconstructions and comparative analyses of Kickxellomycotina fungi.</title>
        <authorList>
            <person name="Reynolds N.K."/>
            <person name="Stajich J.E."/>
            <person name="Barry K."/>
            <person name="Grigoriev I.V."/>
            <person name="Crous P."/>
            <person name="Smith M.E."/>
        </authorList>
    </citation>
    <scope>NUCLEOTIDE SEQUENCE</scope>
    <source>
        <strain evidence="1">Benny 63K</strain>
    </source>
</reference>
<comment type="caution">
    <text evidence="1">The sequence shown here is derived from an EMBL/GenBank/DDBJ whole genome shotgun (WGS) entry which is preliminary data.</text>
</comment>
<evidence type="ECO:0000313" key="2">
    <source>
        <dbReference type="Proteomes" id="UP001150581"/>
    </source>
</evidence>
<organism evidence="1 2">
    <name type="scientific">Kickxella alabastrina</name>
    <dbReference type="NCBI Taxonomy" id="61397"/>
    <lineage>
        <taxon>Eukaryota</taxon>
        <taxon>Fungi</taxon>
        <taxon>Fungi incertae sedis</taxon>
        <taxon>Zoopagomycota</taxon>
        <taxon>Kickxellomycotina</taxon>
        <taxon>Kickxellomycetes</taxon>
        <taxon>Kickxellales</taxon>
        <taxon>Kickxellaceae</taxon>
        <taxon>Kickxella</taxon>
    </lineage>
</organism>
<dbReference type="Proteomes" id="UP001150581">
    <property type="component" value="Unassembled WGS sequence"/>
</dbReference>
<evidence type="ECO:0000313" key="1">
    <source>
        <dbReference type="EMBL" id="KAJ1888878.1"/>
    </source>
</evidence>
<gene>
    <name evidence="1" type="ORF">LPJ66_008344</name>
</gene>